<gene>
    <name evidence="2" type="ORF">SNEC2469_LOCUS5024</name>
</gene>
<dbReference type="EMBL" id="CAJNJA010009637">
    <property type="protein sequence ID" value="CAE7248891.1"/>
    <property type="molecule type" value="Genomic_DNA"/>
</dbReference>
<accession>A0A812LLD9</accession>
<name>A0A812LLD9_9DINO</name>
<proteinExistence type="predicted"/>
<evidence type="ECO:0000256" key="1">
    <source>
        <dbReference type="SAM" id="MobiDB-lite"/>
    </source>
</evidence>
<dbReference type="Proteomes" id="UP000601435">
    <property type="component" value="Unassembled WGS sequence"/>
</dbReference>
<evidence type="ECO:0000313" key="2">
    <source>
        <dbReference type="EMBL" id="CAE7248891.1"/>
    </source>
</evidence>
<reference evidence="2" key="1">
    <citation type="submission" date="2021-02" db="EMBL/GenBank/DDBJ databases">
        <authorList>
            <person name="Dougan E. K."/>
            <person name="Rhodes N."/>
            <person name="Thang M."/>
            <person name="Chan C."/>
        </authorList>
    </citation>
    <scope>NUCLEOTIDE SEQUENCE</scope>
</reference>
<sequence>MRGRHAPGTTLEPGTAMKELKRVANTRRSSTRPLPRRRRWTLATGSLERAIASLVTMPDGRLKMPSASRSARRNAARNRNATILPSWKERLAPGTQAMPRTAVTDKLVMIELMNTSPMPRPKKRRLCIILRSLGPATVPSAIMPAGFQQRAHYRDAKQNVKPNPDAVSSLSTRGRPVPGMILEPVTAASE</sequence>
<keyword evidence="3" id="KW-1185">Reference proteome</keyword>
<feature type="region of interest" description="Disordered" evidence="1">
    <location>
        <begin position="154"/>
        <end position="190"/>
    </location>
</feature>
<organism evidence="2 3">
    <name type="scientific">Symbiodinium necroappetens</name>
    <dbReference type="NCBI Taxonomy" id="1628268"/>
    <lineage>
        <taxon>Eukaryota</taxon>
        <taxon>Sar</taxon>
        <taxon>Alveolata</taxon>
        <taxon>Dinophyceae</taxon>
        <taxon>Suessiales</taxon>
        <taxon>Symbiodiniaceae</taxon>
        <taxon>Symbiodinium</taxon>
    </lineage>
</organism>
<evidence type="ECO:0000313" key="3">
    <source>
        <dbReference type="Proteomes" id="UP000601435"/>
    </source>
</evidence>
<comment type="caution">
    <text evidence="2">The sequence shown here is derived from an EMBL/GenBank/DDBJ whole genome shotgun (WGS) entry which is preliminary data.</text>
</comment>
<dbReference type="AlphaFoldDB" id="A0A812LLD9"/>
<protein>
    <submittedName>
        <fullName evidence="2">Uncharacterized protein</fullName>
    </submittedName>
</protein>